<keyword evidence="1" id="KW-0472">Membrane</keyword>
<keyword evidence="3" id="KW-1185">Reference proteome</keyword>
<name>A0ABT7SDH1_9CELL</name>
<reference evidence="2 3" key="1">
    <citation type="submission" date="2023-06" db="EMBL/GenBank/DDBJ databases">
        <title>Cellulomonas sp. MW4 Whole genome sequence.</title>
        <authorList>
            <person name="Park S."/>
        </authorList>
    </citation>
    <scope>NUCLEOTIDE SEQUENCE [LARGE SCALE GENOMIC DNA]</scope>
    <source>
        <strain evidence="2 3">MW4</strain>
    </source>
</reference>
<evidence type="ECO:0000256" key="1">
    <source>
        <dbReference type="SAM" id="Phobius"/>
    </source>
</evidence>
<proteinExistence type="predicted"/>
<keyword evidence="1" id="KW-0812">Transmembrane</keyword>
<protein>
    <submittedName>
        <fullName evidence="2">Uncharacterized protein</fullName>
    </submittedName>
</protein>
<gene>
    <name evidence="2" type="ORF">QRT04_04095</name>
</gene>
<dbReference type="EMBL" id="JAUCGQ010000001">
    <property type="protein sequence ID" value="MDM7854104.1"/>
    <property type="molecule type" value="Genomic_DNA"/>
</dbReference>
<evidence type="ECO:0000313" key="2">
    <source>
        <dbReference type="EMBL" id="MDM7854104.1"/>
    </source>
</evidence>
<dbReference type="RefSeq" id="WP_289453706.1">
    <property type="nucleotide sequence ID" value="NZ_JAUCGQ010000001.1"/>
</dbReference>
<evidence type="ECO:0000313" key="3">
    <source>
        <dbReference type="Proteomes" id="UP001529338"/>
    </source>
</evidence>
<feature type="transmembrane region" description="Helical" evidence="1">
    <location>
        <begin position="12"/>
        <end position="31"/>
    </location>
</feature>
<comment type="caution">
    <text evidence="2">The sequence shown here is derived from an EMBL/GenBank/DDBJ whole genome shotgun (WGS) entry which is preliminary data.</text>
</comment>
<dbReference type="Proteomes" id="UP001529338">
    <property type="component" value="Unassembled WGS sequence"/>
</dbReference>
<accession>A0ABT7SDH1</accession>
<keyword evidence="1" id="KW-1133">Transmembrane helix</keyword>
<sequence length="214" mass="23035">MDLALPPGAPAWLGWVLFVGLAIVSVSREIGRNRTEGASVQKMRLESQKISLDILSASSEGYERQLRSITEALAANALRYSPEQIEALREGWPGRPATASPGVADHLAARERARAELPLVIDQLTAVQKRQVDLARDVSQGVVLKDSVLADVRQRTEKVASDVDELIRLIASSPRIYVSEVQPDDAREGDLFVMVPPGSLSHDEGDPPAVGGGA</sequence>
<organism evidence="2 3">
    <name type="scientific">Cellulomonas alba</name>
    <dbReference type="NCBI Taxonomy" id="3053467"/>
    <lineage>
        <taxon>Bacteria</taxon>
        <taxon>Bacillati</taxon>
        <taxon>Actinomycetota</taxon>
        <taxon>Actinomycetes</taxon>
        <taxon>Micrococcales</taxon>
        <taxon>Cellulomonadaceae</taxon>
        <taxon>Cellulomonas</taxon>
    </lineage>
</organism>